<reference evidence="5 6" key="1">
    <citation type="submission" date="2020-10" db="EMBL/GenBank/DDBJ databases">
        <title>Haloactinobacterium sp. RN3S43, a bacterium isolated from saline soil.</title>
        <authorList>
            <person name="Sun J.-Q."/>
        </authorList>
    </citation>
    <scope>NUCLEOTIDE SEQUENCE [LARGE SCALE GENOMIC DNA]</scope>
    <source>
        <strain evidence="5 6">RN3S43</strain>
    </source>
</reference>
<evidence type="ECO:0000313" key="6">
    <source>
        <dbReference type="Proteomes" id="UP000593758"/>
    </source>
</evidence>
<evidence type="ECO:0000256" key="1">
    <source>
        <dbReference type="ARBA" id="ARBA00023015"/>
    </source>
</evidence>
<keyword evidence="6" id="KW-1185">Reference proteome</keyword>
<dbReference type="CDD" id="cd06267">
    <property type="entry name" value="PBP1_LacI_sugar_binding-like"/>
    <property type="match status" value="1"/>
</dbReference>
<dbReference type="Proteomes" id="UP000593758">
    <property type="component" value="Chromosome"/>
</dbReference>
<dbReference type="Gene3D" id="1.10.260.40">
    <property type="entry name" value="lambda repressor-like DNA-binding domains"/>
    <property type="match status" value="1"/>
</dbReference>
<dbReference type="EMBL" id="CP063169">
    <property type="protein sequence ID" value="QOR70942.1"/>
    <property type="molecule type" value="Genomic_DNA"/>
</dbReference>
<dbReference type="CDD" id="cd01392">
    <property type="entry name" value="HTH_LacI"/>
    <property type="match status" value="1"/>
</dbReference>
<gene>
    <name evidence="5" type="ORF">IM660_01085</name>
</gene>
<sequence>MPTLLDVAAHAGVSKSTASRALSHPQLVAPRTVERVLASAVELGFVPNRAARELARGRTGVIALVVPTLTNSFFTPIIGGAQERGARDGLQITVAVNELADGEDLLRYQRLAQQVDGAVVVAPRCTDETLRTAVSIRPTVLVDRELTGTASVVADTAGAFVELLTALADAGHRRIAFLGGPDRSWQSGQRTHALREAATAQGVDLAVLGPYPPTFDAGVASVDELLGSGATVALPYASDLGLGALFGLQQHERASWSSRPHPDESGIVVVGRPQAPMVDVDGVELGRRAMHHLVARLTAPLLRPALASLPGDGHALAGASGDTPEHLPEHVAERLPVPVTWPPV</sequence>
<evidence type="ECO:0000259" key="4">
    <source>
        <dbReference type="PROSITE" id="PS50932"/>
    </source>
</evidence>
<dbReference type="PROSITE" id="PS00356">
    <property type="entry name" value="HTH_LACI_1"/>
    <property type="match status" value="1"/>
</dbReference>
<protein>
    <submittedName>
        <fullName evidence="5">LacI family DNA-binding transcriptional regulator</fullName>
    </submittedName>
</protein>
<dbReference type="RefSeq" id="WP_193497612.1">
    <property type="nucleotide sequence ID" value="NZ_CP063169.1"/>
</dbReference>
<dbReference type="Gene3D" id="3.40.50.2300">
    <property type="match status" value="2"/>
</dbReference>
<keyword evidence="1" id="KW-0805">Transcription regulation</keyword>
<accession>A0A7M1SW13</accession>
<organism evidence="5 6">
    <name type="scientific">Ruania alkalisoli</name>
    <dbReference type="NCBI Taxonomy" id="2779775"/>
    <lineage>
        <taxon>Bacteria</taxon>
        <taxon>Bacillati</taxon>
        <taxon>Actinomycetota</taxon>
        <taxon>Actinomycetes</taxon>
        <taxon>Micrococcales</taxon>
        <taxon>Ruaniaceae</taxon>
        <taxon>Ruania</taxon>
    </lineage>
</organism>
<dbReference type="Pfam" id="PF00532">
    <property type="entry name" value="Peripla_BP_1"/>
    <property type="match status" value="1"/>
</dbReference>
<dbReference type="PANTHER" id="PTHR30146">
    <property type="entry name" value="LACI-RELATED TRANSCRIPTIONAL REPRESSOR"/>
    <property type="match status" value="1"/>
</dbReference>
<dbReference type="AlphaFoldDB" id="A0A7M1SW13"/>
<dbReference type="InterPro" id="IPR010982">
    <property type="entry name" value="Lambda_DNA-bd_dom_sf"/>
</dbReference>
<feature type="domain" description="HTH lacI-type" evidence="4">
    <location>
        <begin position="2"/>
        <end position="56"/>
    </location>
</feature>
<dbReference type="PROSITE" id="PS50932">
    <property type="entry name" value="HTH_LACI_2"/>
    <property type="match status" value="1"/>
</dbReference>
<dbReference type="Pfam" id="PF00356">
    <property type="entry name" value="LacI"/>
    <property type="match status" value="1"/>
</dbReference>
<evidence type="ECO:0000256" key="3">
    <source>
        <dbReference type="ARBA" id="ARBA00023163"/>
    </source>
</evidence>
<dbReference type="InterPro" id="IPR001761">
    <property type="entry name" value="Peripla_BP/Lac1_sug-bd_dom"/>
</dbReference>
<keyword evidence="3" id="KW-0804">Transcription</keyword>
<dbReference type="SMART" id="SM00354">
    <property type="entry name" value="HTH_LACI"/>
    <property type="match status" value="1"/>
</dbReference>
<keyword evidence="2 5" id="KW-0238">DNA-binding</keyword>
<dbReference type="GO" id="GO:0000976">
    <property type="term" value="F:transcription cis-regulatory region binding"/>
    <property type="evidence" value="ECO:0007669"/>
    <property type="project" value="TreeGrafter"/>
</dbReference>
<evidence type="ECO:0000313" key="5">
    <source>
        <dbReference type="EMBL" id="QOR70942.1"/>
    </source>
</evidence>
<dbReference type="SUPFAM" id="SSF53822">
    <property type="entry name" value="Periplasmic binding protein-like I"/>
    <property type="match status" value="1"/>
</dbReference>
<dbReference type="KEGG" id="halt:IM660_01085"/>
<dbReference type="GO" id="GO:0003700">
    <property type="term" value="F:DNA-binding transcription factor activity"/>
    <property type="evidence" value="ECO:0007669"/>
    <property type="project" value="TreeGrafter"/>
</dbReference>
<dbReference type="PANTHER" id="PTHR30146:SF109">
    <property type="entry name" value="HTH-TYPE TRANSCRIPTIONAL REGULATOR GALS"/>
    <property type="match status" value="1"/>
</dbReference>
<dbReference type="SUPFAM" id="SSF47413">
    <property type="entry name" value="lambda repressor-like DNA-binding domains"/>
    <property type="match status" value="1"/>
</dbReference>
<dbReference type="InterPro" id="IPR028082">
    <property type="entry name" value="Peripla_BP_I"/>
</dbReference>
<proteinExistence type="predicted"/>
<name>A0A7M1SW13_9MICO</name>
<evidence type="ECO:0000256" key="2">
    <source>
        <dbReference type="ARBA" id="ARBA00023125"/>
    </source>
</evidence>
<dbReference type="InterPro" id="IPR000843">
    <property type="entry name" value="HTH_LacI"/>
</dbReference>